<dbReference type="Pfam" id="PF13391">
    <property type="entry name" value="HNH_2"/>
    <property type="match status" value="1"/>
</dbReference>
<reference evidence="3" key="1">
    <citation type="submission" date="2023-03" db="EMBL/GenBank/DDBJ databases">
        <title>Massive genome expansion in bonnet fungi (Mycena s.s.) driven by repeated elements and novel gene families across ecological guilds.</title>
        <authorList>
            <consortium name="Lawrence Berkeley National Laboratory"/>
            <person name="Harder C.B."/>
            <person name="Miyauchi S."/>
            <person name="Viragh M."/>
            <person name="Kuo A."/>
            <person name="Thoen E."/>
            <person name="Andreopoulos B."/>
            <person name="Lu D."/>
            <person name="Skrede I."/>
            <person name="Drula E."/>
            <person name="Henrissat B."/>
            <person name="Morin E."/>
            <person name="Kohler A."/>
            <person name="Barry K."/>
            <person name="LaButti K."/>
            <person name="Morin E."/>
            <person name="Salamov A."/>
            <person name="Lipzen A."/>
            <person name="Mereny Z."/>
            <person name="Hegedus B."/>
            <person name="Baldrian P."/>
            <person name="Stursova M."/>
            <person name="Weitz H."/>
            <person name="Taylor A."/>
            <person name="Grigoriev I.V."/>
            <person name="Nagy L.G."/>
            <person name="Martin F."/>
            <person name="Kauserud H."/>
        </authorList>
    </citation>
    <scope>NUCLEOTIDE SEQUENCE</scope>
    <source>
        <strain evidence="3">CBHHK002</strain>
    </source>
</reference>
<evidence type="ECO:0000259" key="2">
    <source>
        <dbReference type="Pfam" id="PF13391"/>
    </source>
</evidence>
<dbReference type="AlphaFoldDB" id="A0AAD7E670"/>
<proteinExistence type="predicted"/>
<accession>A0AAD7E670</accession>
<feature type="domain" description="HNH nuclease" evidence="2">
    <location>
        <begin position="82"/>
        <end position="147"/>
    </location>
</feature>
<comment type="caution">
    <text evidence="3">The sequence shown here is derived from an EMBL/GenBank/DDBJ whole genome shotgun (WGS) entry which is preliminary data.</text>
</comment>
<feature type="region of interest" description="Disordered" evidence="1">
    <location>
        <begin position="21"/>
        <end position="68"/>
    </location>
</feature>
<organism evidence="3 4">
    <name type="scientific">Mycena albidolilacea</name>
    <dbReference type="NCBI Taxonomy" id="1033008"/>
    <lineage>
        <taxon>Eukaryota</taxon>
        <taxon>Fungi</taxon>
        <taxon>Dikarya</taxon>
        <taxon>Basidiomycota</taxon>
        <taxon>Agaricomycotina</taxon>
        <taxon>Agaricomycetes</taxon>
        <taxon>Agaricomycetidae</taxon>
        <taxon>Agaricales</taxon>
        <taxon>Marasmiineae</taxon>
        <taxon>Mycenaceae</taxon>
        <taxon>Mycena</taxon>
    </lineage>
</organism>
<feature type="region of interest" description="Disordered" evidence="1">
    <location>
        <begin position="276"/>
        <end position="350"/>
    </location>
</feature>
<evidence type="ECO:0000256" key="1">
    <source>
        <dbReference type="SAM" id="MobiDB-lite"/>
    </source>
</evidence>
<evidence type="ECO:0000313" key="4">
    <source>
        <dbReference type="Proteomes" id="UP001218218"/>
    </source>
</evidence>
<feature type="compositionally biased region" description="Low complexity" evidence="1">
    <location>
        <begin position="312"/>
        <end position="326"/>
    </location>
</feature>
<name>A0AAD7E670_9AGAR</name>
<evidence type="ECO:0000313" key="3">
    <source>
        <dbReference type="EMBL" id="KAJ7300473.1"/>
    </source>
</evidence>
<dbReference type="Proteomes" id="UP001218218">
    <property type="component" value="Unassembled WGS sequence"/>
</dbReference>
<feature type="compositionally biased region" description="Low complexity" evidence="1">
    <location>
        <begin position="21"/>
        <end position="37"/>
    </location>
</feature>
<feature type="compositionally biased region" description="Basic and acidic residues" evidence="1">
    <location>
        <begin position="277"/>
        <end position="300"/>
    </location>
</feature>
<sequence>MPPTIPDDEVFSLSGRDAFSLSGRESLSSSDSSYTPSQRPPSQKAPSNRRGLYQTPEGRSQVSAVGAPAKKKLTTVSGGRVCIITREFGPEVSIEAAHLVPRSTPSPMLWKLEFSFGLRYRQLHIDTTRNLAYIRADLHKSFDNNGWFFLPDSDTLNKIKDYLLQRPGMTYKRLFLRAKFEYRIIPLQLRHDNIGVFRRSSHKDSEPAYDRIFPSTDNSPPIVQSHINPFFVIANAGPKLEAGGLGLLTTYWKGHNDISTVILIWNLIKQTTPPPEWRLDPYVDRRDDRQGSHSGDRDRGSPAPKFARSTRFFPSDAAAAGPSPSGGTFGRAVADLPGLDKDDQSDTTDSDVLTHDAVRAVDFVDRSEFFEKWLHQVTWFKARLDLSAIRSRVPVVPPEDVGLATFMAWPRVLHGMPIRDLWAPPQLGRLPTCVAMYFPTPSAAAVDRSLFHRPVPAPFADAVRAVQLPLQSAILIVAFTYPFLLHSLVTPV</sequence>
<gene>
    <name evidence="3" type="ORF">DFH08DRAFT_1090579</name>
</gene>
<dbReference type="InterPro" id="IPR003615">
    <property type="entry name" value="HNH_nuc"/>
</dbReference>
<protein>
    <recommendedName>
        <fullName evidence="2">HNH nuclease domain-containing protein</fullName>
    </recommendedName>
</protein>
<keyword evidence="4" id="KW-1185">Reference proteome</keyword>
<dbReference type="EMBL" id="JARIHO010000166">
    <property type="protein sequence ID" value="KAJ7300473.1"/>
    <property type="molecule type" value="Genomic_DNA"/>
</dbReference>